<evidence type="ECO:0000256" key="1">
    <source>
        <dbReference type="ARBA" id="ARBA00001946"/>
    </source>
</evidence>
<dbReference type="InterPro" id="IPR019307">
    <property type="entry name" value="RNA-bd_AU-1/RNase_E/G"/>
</dbReference>
<keyword evidence="4" id="KW-0460">Magnesium</keyword>
<dbReference type="NCBIfam" id="TIGR00757">
    <property type="entry name" value="RNaseEG"/>
    <property type="match status" value="1"/>
</dbReference>
<evidence type="ECO:0000256" key="5">
    <source>
        <dbReference type="ARBA" id="ARBA00022884"/>
    </source>
</evidence>
<feature type="domain" description="S1 motif" evidence="6">
    <location>
        <begin position="39"/>
        <end position="123"/>
    </location>
</feature>
<gene>
    <name evidence="7" type="ORF">ENF30_01885</name>
</gene>
<organism evidence="7">
    <name type="scientific">Desulfofervidus auxilii</name>
    <dbReference type="NCBI Taxonomy" id="1621989"/>
    <lineage>
        <taxon>Bacteria</taxon>
        <taxon>Pseudomonadati</taxon>
        <taxon>Thermodesulfobacteriota</taxon>
        <taxon>Candidatus Desulfofervidia</taxon>
        <taxon>Candidatus Desulfofervidales</taxon>
        <taxon>Candidatus Desulfofervidaceae</taxon>
        <taxon>Candidatus Desulfofervidus</taxon>
    </lineage>
</organism>
<evidence type="ECO:0000259" key="6">
    <source>
        <dbReference type="PROSITE" id="PS50126"/>
    </source>
</evidence>
<accession>A0A7V0IA48</accession>
<comment type="caution">
    <text evidence="7">The sequence shown here is derived from an EMBL/GenBank/DDBJ whole genome shotgun (WGS) entry which is preliminary data.</text>
</comment>
<evidence type="ECO:0000256" key="2">
    <source>
        <dbReference type="ARBA" id="ARBA00022723"/>
    </source>
</evidence>
<comment type="cofactor">
    <cofactor evidence="1">
        <name>Mg(2+)</name>
        <dbReference type="ChEBI" id="CHEBI:18420"/>
    </cofactor>
</comment>
<dbReference type="PANTHER" id="PTHR30001:SF0">
    <property type="entry name" value="RIBONUCLEASE G"/>
    <property type="match status" value="1"/>
</dbReference>
<protein>
    <submittedName>
        <fullName evidence="7">Rne/Rng family ribonuclease</fullName>
    </submittedName>
</protein>
<evidence type="ECO:0000256" key="3">
    <source>
        <dbReference type="ARBA" id="ARBA00022801"/>
    </source>
</evidence>
<evidence type="ECO:0000256" key="4">
    <source>
        <dbReference type="ARBA" id="ARBA00022842"/>
    </source>
</evidence>
<dbReference type="SUPFAM" id="SSF50249">
    <property type="entry name" value="Nucleic acid-binding proteins"/>
    <property type="match status" value="1"/>
</dbReference>
<dbReference type="Proteomes" id="UP000885706">
    <property type="component" value="Unassembled WGS sequence"/>
</dbReference>
<keyword evidence="2" id="KW-0479">Metal-binding</keyword>
<keyword evidence="5" id="KW-0694">RNA-binding</keyword>
<evidence type="ECO:0000313" key="7">
    <source>
        <dbReference type="EMBL" id="HDD35530.1"/>
    </source>
</evidence>
<dbReference type="GO" id="GO:0016787">
    <property type="term" value="F:hydrolase activity"/>
    <property type="evidence" value="ECO:0007669"/>
    <property type="project" value="UniProtKB-KW"/>
</dbReference>
<dbReference type="EMBL" id="DQWQ01000082">
    <property type="protein sequence ID" value="HDD35530.1"/>
    <property type="molecule type" value="Genomic_DNA"/>
</dbReference>
<dbReference type="GO" id="GO:0005737">
    <property type="term" value="C:cytoplasm"/>
    <property type="evidence" value="ECO:0007669"/>
    <property type="project" value="TreeGrafter"/>
</dbReference>
<keyword evidence="3" id="KW-0378">Hydrolase</keyword>
<dbReference type="PANTHER" id="PTHR30001">
    <property type="entry name" value="RIBONUCLEASE"/>
    <property type="match status" value="1"/>
</dbReference>
<dbReference type="GO" id="GO:0004540">
    <property type="term" value="F:RNA nuclease activity"/>
    <property type="evidence" value="ECO:0007669"/>
    <property type="project" value="InterPro"/>
</dbReference>
<dbReference type="InterPro" id="IPR012340">
    <property type="entry name" value="NA-bd_OB-fold"/>
</dbReference>
<dbReference type="SMART" id="SM00316">
    <property type="entry name" value="S1"/>
    <property type="match status" value="1"/>
</dbReference>
<proteinExistence type="predicted"/>
<sequence length="489" mass="56315">MTTELLLDARPYETRLAVLEDGVLVELHFERKLEPNLVGNIYRGQVLKVLPGMEAAFVDIGFGKAGFLYVSDVVPNIWDLEGEFGSTNLPSEGIENLLKEGQEVLVQVVREPIGTKGARLTTRITLPGHYLVLLPIVDYVGVSRRIEDEKERERLRSIIQSVKPKNMGFIVRTASEGVEKERLIYEMEKLILLWQKILEKKNNVSLPGLVHAELDLSLRALRDFFRRDTKRLLVDNPNTYKKLLEYVREFLPHLEYAIELYKDGKPLFDKFGINTAINEALSPRVELKSGGYIIIEETEALVAIDVNTGSFVSGNGLEETIVKTNLEAVHEIVKQIRLRDLGGIIIIDFIDMQKESNRKKILNTLTEALKKDRSRTRIIQMSELGLVEMTRKRTQDSLLKCLGEICKCCKGKKFTKSKRTICYEILRELEQHPTLAKRLKLRAHPDLINHIREKEMTVWQEILDNLGKKMEFIEEPSFNLEQYEIFEIW</sequence>
<reference evidence="7" key="1">
    <citation type="journal article" date="2020" name="mSystems">
        <title>Genome- and Community-Level Interaction Insights into Carbon Utilization and Element Cycling Functions of Hydrothermarchaeota in Hydrothermal Sediment.</title>
        <authorList>
            <person name="Zhou Z."/>
            <person name="Liu Y."/>
            <person name="Xu W."/>
            <person name="Pan J."/>
            <person name="Luo Z.H."/>
            <person name="Li M."/>
        </authorList>
    </citation>
    <scope>NUCLEOTIDE SEQUENCE [LARGE SCALE GENOMIC DNA]</scope>
    <source>
        <strain evidence="7">HyVt-113</strain>
    </source>
</reference>
<dbReference type="GO" id="GO:0003723">
    <property type="term" value="F:RNA binding"/>
    <property type="evidence" value="ECO:0007669"/>
    <property type="project" value="UniProtKB-KW"/>
</dbReference>
<dbReference type="PROSITE" id="PS50126">
    <property type="entry name" value="S1"/>
    <property type="match status" value="1"/>
</dbReference>
<dbReference type="InterPro" id="IPR003029">
    <property type="entry name" value="S1_domain"/>
</dbReference>
<dbReference type="Gene3D" id="2.40.50.140">
    <property type="entry name" value="Nucleic acid-binding proteins"/>
    <property type="match status" value="1"/>
</dbReference>
<name>A0A7V0IA48_DESA2</name>
<dbReference type="AlphaFoldDB" id="A0A7V0IA48"/>
<dbReference type="Pfam" id="PF10150">
    <property type="entry name" value="RNase_E_G"/>
    <property type="match status" value="1"/>
</dbReference>
<dbReference type="GO" id="GO:0046872">
    <property type="term" value="F:metal ion binding"/>
    <property type="evidence" value="ECO:0007669"/>
    <property type="project" value="UniProtKB-KW"/>
</dbReference>
<dbReference type="Gene3D" id="3.40.1260.20">
    <property type="entry name" value="Ribonuclease E, catalytic domain"/>
    <property type="match status" value="1"/>
</dbReference>
<dbReference type="GO" id="GO:0006364">
    <property type="term" value="P:rRNA processing"/>
    <property type="evidence" value="ECO:0007669"/>
    <property type="project" value="TreeGrafter"/>
</dbReference>
<dbReference type="CDD" id="cd04453">
    <property type="entry name" value="S1_RNase_E"/>
    <property type="match status" value="1"/>
</dbReference>
<dbReference type="InterPro" id="IPR004659">
    <property type="entry name" value="RNase_E/G"/>
</dbReference>